<feature type="region of interest" description="Disordered" evidence="1">
    <location>
        <begin position="1"/>
        <end position="27"/>
    </location>
</feature>
<evidence type="ECO:0000256" key="2">
    <source>
        <dbReference type="SAM" id="Phobius"/>
    </source>
</evidence>
<keyword evidence="2" id="KW-1133">Transmembrane helix</keyword>
<keyword evidence="2" id="KW-0472">Membrane</keyword>
<dbReference type="EMBL" id="PKHA01000012">
    <property type="protein sequence ID" value="PKY98025.1"/>
    <property type="molecule type" value="Genomic_DNA"/>
</dbReference>
<gene>
    <name evidence="3" type="ORF">CYJ26_09455</name>
</gene>
<comment type="caution">
    <text evidence="3">The sequence shown here is derived from an EMBL/GenBank/DDBJ whole genome shotgun (WGS) entry which is preliminary data.</text>
</comment>
<dbReference type="RefSeq" id="WP_024035104.1">
    <property type="nucleotide sequence ID" value="NZ_JAHAIH010000017.1"/>
</dbReference>
<feature type="transmembrane region" description="Helical" evidence="2">
    <location>
        <begin position="173"/>
        <end position="200"/>
    </location>
</feature>
<keyword evidence="2" id="KW-0812">Transmembrane</keyword>
<evidence type="ECO:0000313" key="4">
    <source>
        <dbReference type="Proteomes" id="UP000234778"/>
    </source>
</evidence>
<dbReference type="GeneID" id="81709159"/>
<evidence type="ECO:0000313" key="3">
    <source>
        <dbReference type="EMBL" id="PKY98025.1"/>
    </source>
</evidence>
<organism evidence="3 4">
    <name type="scientific">Actinomyces urogenitalis</name>
    <dbReference type="NCBI Taxonomy" id="103621"/>
    <lineage>
        <taxon>Bacteria</taxon>
        <taxon>Bacillati</taxon>
        <taxon>Actinomycetota</taxon>
        <taxon>Actinomycetes</taxon>
        <taxon>Actinomycetales</taxon>
        <taxon>Actinomycetaceae</taxon>
        <taxon>Actinomyces</taxon>
    </lineage>
</organism>
<evidence type="ECO:0000256" key="1">
    <source>
        <dbReference type="SAM" id="MobiDB-lite"/>
    </source>
</evidence>
<sequence>MSTPPASGSPYASAPQTPPGPYTTPAPAYAAAPPTSVPGIKGKKGPLALIIVGVVLLVAAAAVLVGSVVSVAQVSSALSQIPSGSAVAAELRTGSVYGIYSSSLPAAQCTVADPDGVEVPLIEVHSSIEVNDHKLLSTFIPTVSGSYTIACTASGNEPIFLGEATNAKEIGRMAVGAVGSVLGGFLGAGLLIGGLVWLLVRRSRNRRILQAQAMGPAYSRPGYPQSVPQPGVAPYQNGQQFRP</sequence>
<accession>A0A2I1KQW3</accession>
<dbReference type="Proteomes" id="UP000234778">
    <property type="component" value="Unassembled WGS sequence"/>
</dbReference>
<reference evidence="3 4" key="1">
    <citation type="submission" date="2017-12" db="EMBL/GenBank/DDBJ databases">
        <title>Phylogenetic diversity of female urinary microbiome.</title>
        <authorList>
            <person name="Thomas-White K."/>
            <person name="Wolfe A.J."/>
        </authorList>
    </citation>
    <scope>NUCLEOTIDE SEQUENCE [LARGE SCALE GENOMIC DNA]</scope>
    <source>
        <strain evidence="3 4">UMB0319</strain>
    </source>
</reference>
<proteinExistence type="predicted"/>
<name>A0A2I1KQW3_9ACTO</name>
<feature type="region of interest" description="Disordered" evidence="1">
    <location>
        <begin position="220"/>
        <end position="243"/>
    </location>
</feature>
<dbReference type="AlphaFoldDB" id="A0A2I1KQW3"/>
<protein>
    <submittedName>
        <fullName evidence="3">Uncharacterized protein</fullName>
    </submittedName>
</protein>
<feature type="transmembrane region" description="Helical" evidence="2">
    <location>
        <begin position="47"/>
        <end position="69"/>
    </location>
</feature>
<feature type="compositionally biased region" description="Low complexity" evidence="1">
    <location>
        <begin position="1"/>
        <end position="15"/>
    </location>
</feature>